<feature type="compositionally biased region" description="Basic and acidic residues" evidence="1">
    <location>
        <begin position="107"/>
        <end position="118"/>
    </location>
</feature>
<sequence length="137" mass="14137">MIWVARKGGPLAGPPGCHPGRAAATTRGGIAPRRRRSRPGRVLPHGPPAAVLEGSRPGGMVLIGFPGLAEAGAWYDSPVLQDILRLRTDPVTGDVLLIDGVGPGYDPAERAEKLRAEAEGSAAPARTDPAQAGGPWE</sequence>
<organism evidence="3 4">
    <name type="scientific">Streptomyces salyersiae</name>
    <dbReference type="NCBI Taxonomy" id="3075530"/>
    <lineage>
        <taxon>Bacteria</taxon>
        <taxon>Bacillati</taxon>
        <taxon>Actinomycetota</taxon>
        <taxon>Actinomycetes</taxon>
        <taxon>Kitasatosporales</taxon>
        <taxon>Streptomycetaceae</taxon>
        <taxon>Streptomyces</taxon>
    </lineage>
</organism>
<name>A0ABU2RVN3_9ACTN</name>
<feature type="region of interest" description="Disordered" evidence="1">
    <location>
        <begin position="21"/>
        <end position="56"/>
    </location>
</feature>
<dbReference type="InterPro" id="IPR011008">
    <property type="entry name" value="Dimeric_a/b-barrel"/>
</dbReference>
<reference evidence="4" key="1">
    <citation type="submission" date="2023-07" db="EMBL/GenBank/DDBJ databases">
        <title>30 novel species of actinomycetes from the DSMZ collection.</title>
        <authorList>
            <person name="Nouioui I."/>
        </authorList>
    </citation>
    <scope>NUCLEOTIDE SEQUENCE [LARGE SCALE GENOMIC DNA]</scope>
    <source>
        <strain evidence="4">DSM 41770</strain>
    </source>
</reference>
<dbReference type="SUPFAM" id="SSF54909">
    <property type="entry name" value="Dimeric alpha+beta barrel"/>
    <property type="match status" value="1"/>
</dbReference>
<comment type="caution">
    <text evidence="3">The sequence shown here is derived from an EMBL/GenBank/DDBJ whole genome shotgun (WGS) entry which is preliminary data.</text>
</comment>
<keyword evidence="4" id="KW-1185">Reference proteome</keyword>
<feature type="region of interest" description="Disordered" evidence="1">
    <location>
        <begin position="100"/>
        <end position="137"/>
    </location>
</feature>
<dbReference type="InterPro" id="IPR010753">
    <property type="entry name" value="DUF1330"/>
</dbReference>
<evidence type="ECO:0000313" key="3">
    <source>
        <dbReference type="EMBL" id="MDT0431959.1"/>
    </source>
</evidence>
<dbReference type="Proteomes" id="UP001183777">
    <property type="component" value="Unassembled WGS sequence"/>
</dbReference>
<feature type="compositionally biased region" description="Low complexity" evidence="1">
    <location>
        <begin position="21"/>
        <end position="31"/>
    </location>
</feature>
<accession>A0ABU2RVN3</accession>
<feature type="domain" description="DUF1330" evidence="2">
    <location>
        <begin position="39"/>
        <end position="101"/>
    </location>
</feature>
<dbReference type="RefSeq" id="WP_307817154.1">
    <property type="nucleotide sequence ID" value="NZ_JAVREX010000018.1"/>
</dbReference>
<protein>
    <submittedName>
        <fullName evidence="3">DUF1330 domain-containing protein</fullName>
    </submittedName>
</protein>
<evidence type="ECO:0000313" key="4">
    <source>
        <dbReference type="Proteomes" id="UP001183777"/>
    </source>
</evidence>
<evidence type="ECO:0000259" key="2">
    <source>
        <dbReference type="Pfam" id="PF07045"/>
    </source>
</evidence>
<dbReference type="Gene3D" id="3.30.70.100">
    <property type="match status" value="1"/>
</dbReference>
<gene>
    <name evidence="3" type="ORF">RM649_30515</name>
</gene>
<evidence type="ECO:0000256" key="1">
    <source>
        <dbReference type="SAM" id="MobiDB-lite"/>
    </source>
</evidence>
<dbReference type="Pfam" id="PF07045">
    <property type="entry name" value="DUF1330"/>
    <property type="match status" value="1"/>
</dbReference>
<dbReference type="EMBL" id="JAVREX010000018">
    <property type="protein sequence ID" value="MDT0431959.1"/>
    <property type="molecule type" value="Genomic_DNA"/>
</dbReference>
<proteinExistence type="predicted"/>